<keyword evidence="1" id="KW-0134">Cell wall</keyword>
<evidence type="ECO:0000256" key="1">
    <source>
        <dbReference type="ARBA" id="ARBA00022512"/>
    </source>
</evidence>
<accession>A0A1H9TQL5</accession>
<dbReference type="Proteomes" id="UP000198948">
    <property type="component" value="Unassembled WGS sequence"/>
</dbReference>
<feature type="transmembrane region" description="Helical" evidence="6">
    <location>
        <begin position="1724"/>
        <end position="1743"/>
    </location>
</feature>
<dbReference type="OrthoDB" id="2157687at2"/>
<feature type="compositionally biased region" description="Gly residues" evidence="5">
    <location>
        <begin position="1675"/>
        <end position="1694"/>
    </location>
</feature>
<evidence type="ECO:0000259" key="7">
    <source>
        <dbReference type="Pfam" id="PF00746"/>
    </source>
</evidence>
<feature type="domain" description="Gram-positive cocci surface proteins LPxTG" evidence="7">
    <location>
        <begin position="1710"/>
        <end position="1746"/>
    </location>
</feature>
<evidence type="ECO:0000313" key="9">
    <source>
        <dbReference type="EMBL" id="SER99446.1"/>
    </source>
</evidence>
<feature type="region of interest" description="Disordered" evidence="5">
    <location>
        <begin position="1672"/>
        <end position="1720"/>
    </location>
</feature>
<reference evidence="9 10" key="1">
    <citation type="submission" date="2016-10" db="EMBL/GenBank/DDBJ databases">
        <authorList>
            <person name="de Groot N.N."/>
        </authorList>
    </citation>
    <scope>NUCLEOTIDE SEQUENCE [LARGE SCALE GENOMIC DNA]</scope>
    <source>
        <strain evidence="9 10">DSM 13760</strain>
    </source>
</reference>
<dbReference type="InterPro" id="IPR019931">
    <property type="entry name" value="LPXTG_anchor"/>
</dbReference>
<gene>
    <name evidence="9" type="ORF">SAMN04488559_11568</name>
</gene>
<dbReference type="NCBIfam" id="TIGR01167">
    <property type="entry name" value="LPXTG_anchor"/>
    <property type="match status" value="1"/>
</dbReference>
<organism evidence="9 10">
    <name type="scientific">Isobaculum melis</name>
    <dbReference type="NCBI Taxonomy" id="142588"/>
    <lineage>
        <taxon>Bacteria</taxon>
        <taxon>Bacillati</taxon>
        <taxon>Bacillota</taxon>
        <taxon>Bacilli</taxon>
        <taxon>Lactobacillales</taxon>
        <taxon>Carnobacteriaceae</taxon>
        <taxon>Isobaculum</taxon>
    </lineage>
</organism>
<dbReference type="Pfam" id="PF00746">
    <property type="entry name" value="Gram_pos_anchor"/>
    <property type="match status" value="1"/>
</dbReference>
<keyword evidence="3" id="KW-0732">Signal</keyword>
<dbReference type="STRING" id="142588.SAMN04488559_11568"/>
<dbReference type="RefSeq" id="WP_092653255.1">
    <property type="nucleotide sequence ID" value="NZ_FOHA01000015.1"/>
</dbReference>
<keyword evidence="4" id="KW-0572">Peptidoglycan-anchor</keyword>
<protein>
    <submittedName>
        <fullName evidence="9">LPXTG-motif cell wall anchor domain-containing protein</fullName>
    </submittedName>
</protein>
<dbReference type="Pfam" id="PF20609">
    <property type="entry name" value="pAdhesive_17"/>
    <property type="match status" value="1"/>
</dbReference>
<feature type="domain" description="Putative adhesive" evidence="8">
    <location>
        <begin position="50"/>
        <end position="322"/>
    </location>
</feature>
<evidence type="ECO:0000256" key="5">
    <source>
        <dbReference type="SAM" id="MobiDB-lite"/>
    </source>
</evidence>
<evidence type="ECO:0000313" key="10">
    <source>
        <dbReference type="Proteomes" id="UP000198948"/>
    </source>
</evidence>
<keyword evidence="6" id="KW-0472">Membrane</keyword>
<keyword evidence="2" id="KW-0964">Secreted</keyword>
<evidence type="ECO:0000256" key="6">
    <source>
        <dbReference type="SAM" id="Phobius"/>
    </source>
</evidence>
<evidence type="ECO:0000256" key="3">
    <source>
        <dbReference type="ARBA" id="ARBA00022729"/>
    </source>
</evidence>
<keyword evidence="10" id="KW-1185">Reference proteome</keyword>
<name>A0A1H9TQL5_9LACT</name>
<proteinExistence type="predicted"/>
<sequence>MNEPKKKKAFKKHLNKGFIVLAASVLFLSPFTPIIQNGQILFQQSKVSAAGLADVNILSNTSLTSKPSVDMVPNENGNYDVDLTFTGEALASVGLADSKVVVFSLPPELKGKVVGNATVDINVKFLPFTPADLPAVKLLLGTLNTALNALKTVAAVAGVNLTPIVDAITQLQSLQTFGDYNTTVTGTVSPDGSSISVDYTSGLGSYVKTTYAALFNTVQAAITTVRNTVPGGLIGAPVRAALDTLQLALNPILTVVTAIVGGTSNVLDDFFSASLLGQNTYRARFEVQPPGTAQATIHAATVNTPLINANLLSLINSEGANVTLNFATDWNSYLVASPTIQPVDTNATGLSGNVVLNTPIPNGSTFEAVVTFPDNTTLTAPVNPDGSFTVPFTGYLPQNGETLSTIIRGTNMGIVKDSTAVPITVTQGVDPAWAAYTIAPPVVAPIDTNATTVNGKVTLNTPVPPNSTFEAIVTLPDGSKVNTMVNPDGSFSAPLGGVTLQAGDVLSTIIQGTNAGVTKDSTPVSTTVSQGVDPAWAAYIIADPAVEPVDTNATAAIGKVTLNTPIPPNSTFEAIVTLPDGSKVNATVNPDGTFAVPLGGITLQAGDILSTIIQGTNAGVTKDSNPISTTVRLGVDPAWADYQITAPNVNPIDSNDFDITGKVVLTTPIPPNSTFKAIATLPDGAKLNAVVAGDGTFTIPLNGHTLNVGDTVSTLIEGSNAGDLKNGPSVVTIVDNIVDPLWTSYLVAAPTVQPVREGQTTLTGKMIPTLPIPVGTTFEAIVTLPDQTTVTGPVDASGNILVPFGSYTPTAGEMLSTIIRATHNGETKDSTAVTVMVAPSWENYTVGTPTVNPIDTNATEVTGHVTLTQPIPVDATFEAIVTLPDGSKISATVNPDGTFAVPLDGVTLQSGDVLSTIIRGTNADGTKDSAPVSTTVTLGVDPAWEAYVIADPVVEPVDTNATSVNGKVTLNTPIPPNSTFEAIVTLPDGSKVNATVNPDGTFAVPLAGVILQTGDVLSTIIQGTNAGVTKDSQPVSTTVSQGVDPAWAAYVIADPVVEPIDTNATTVSGKVTLNAPIPPNSTFEAIVTLPDGSKVNATVNPDGTFAIPLAGVTLQANDVLSTIIQGTNAGVTKDSNPISTTVSQGVDPAWEVYQIAPPTVEPIVADDTTIKGKVNLMTPVPPNSLFKAIVTLPDSTQLEAAVAEDGTFTISTAGHTLTAGGSVTTFIQGENAGHVKNGPTIVTIVDNTIDPIWQNYVVATPTVNPVTVDDTAVTGHVTLTTPIPANTMFEAVVTLPDGSKVTATVNPDGTFSVPLGNGTLNAGETISVVILATHNDETKESIPVTITIEPSWAAYDITTPTIQPLHVGDTELKGSVTLTTPIPTGSTFKAVVTLPDLTTKQATVNEDGQFIVDLTGITLTKDSIVKTQISGTNAGVEKTSATVDTIVLAGDDTDNWLNYALALPTVHPIYADDTEVTGNMRMATPPPAGTTLEAIVTLPDASTASAALNADGTFSVPLNGKTLTAGDTVTTVIKGTNEGRTKMSLPVSSTILPALGMDWSKYLIAPPVLPTIHEGDQTITGTVLLEAPIPEASTFTVNVTLADGTVIKAPVTVPNTVATFSLFAAPVVGSYTTDLSNNRIKTGDVVTAFTQGTNNQIERNSTTVQTTVLAKTTTGGNGNGNGNGTGNTGNGTIGTGTSTQNTITKTTTRSTTKTLPNTGEKGSIAWTIAGSAFVTIAIGLWFVKKRILGEDK</sequence>
<evidence type="ECO:0000256" key="2">
    <source>
        <dbReference type="ARBA" id="ARBA00022525"/>
    </source>
</evidence>
<feature type="compositionally biased region" description="Low complexity" evidence="5">
    <location>
        <begin position="1695"/>
        <end position="1714"/>
    </location>
</feature>
<dbReference type="InterPro" id="IPR046762">
    <property type="entry name" value="pAdhesive_17"/>
</dbReference>
<evidence type="ECO:0000256" key="4">
    <source>
        <dbReference type="ARBA" id="ARBA00023088"/>
    </source>
</evidence>
<evidence type="ECO:0000259" key="8">
    <source>
        <dbReference type="Pfam" id="PF20609"/>
    </source>
</evidence>
<keyword evidence="6" id="KW-1133">Transmembrane helix</keyword>
<dbReference type="EMBL" id="FOHA01000015">
    <property type="protein sequence ID" value="SER99446.1"/>
    <property type="molecule type" value="Genomic_DNA"/>
</dbReference>
<keyword evidence="6" id="KW-0812">Transmembrane</keyword>